<reference evidence="2 4" key="2">
    <citation type="submission" date="2015-12" db="EMBL/GenBank/DDBJ databases">
        <authorList>
            <person name="Lauer A."/>
            <person name="Humrighouse B."/>
            <person name="Loparev V."/>
            <person name="Shewmaker P.L."/>
            <person name="Whitney A.M."/>
            <person name="McLaughlin R.W."/>
        </authorList>
    </citation>
    <scope>NUCLEOTIDE SEQUENCE [LARGE SCALE GENOMIC DNA]</scope>
    <source>
        <strain evidence="2 4">LMG 23085</strain>
    </source>
</reference>
<evidence type="ECO:0000313" key="4">
    <source>
        <dbReference type="Proteomes" id="UP000065511"/>
    </source>
</evidence>
<keyword evidence="1" id="KW-1133">Transmembrane helix</keyword>
<dbReference type="RefSeq" id="WP_071876515.1">
    <property type="nucleotide sequence ID" value="NZ_JXLC01000003.1"/>
</dbReference>
<reference evidence="3 5" key="1">
    <citation type="submission" date="2014-12" db="EMBL/GenBank/DDBJ databases">
        <title>Draft genome sequences of 29 type strains of Enterococci.</title>
        <authorList>
            <person name="Zhong Z."/>
            <person name="Sun Z."/>
            <person name="Liu W."/>
            <person name="Zhang W."/>
            <person name="Zhang H."/>
        </authorList>
    </citation>
    <scope>NUCLEOTIDE SEQUENCE [LARGE SCALE GENOMIC DNA]</scope>
    <source>
        <strain evidence="3 5">DSM 22801</strain>
    </source>
</reference>
<keyword evidence="4" id="KW-1185">Reference proteome</keyword>
<evidence type="ECO:0000256" key="1">
    <source>
        <dbReference type="SAM" id="Phobius"/>
    </source>
</evidence>
<feature type="transmembrane region" description="Helical" evidence="1">
    <location>
        <begin position="6"/>
        <end position="30"/>
    </location>
</feature>
<accession>A0A0S3KFF7</accession>
<keyword evidence="1" id="KW-0812">Transmembrane</keyword>
<dbReference type="Proteomes" id="UP000183039">
    <property type="component" value="Unassembled WGS sequence"/>
</dbReference>
<evidence type="ECO:0000313" key="5">
    <source>
        <dbReference type="Proteomes" id="UP000183039"/>
    </source>
</evidence>
<dbReference type="KEGG" id="ess:ATZ33_16960"/>
<dbReference type="Proteomes" id="UP000065511">
    <property type="component" value="Chromosome"/>
</dbReference>
<protein>
    <submittedName>
        <fullName evidence="3">Uncharacterized protein</fullName>
    </submittedName>
</protein>
<gene>
    <name evidence="2" type="ORF">ATZ33_16960</name>
    <name evidence="3" type="ORF">RV15_GL002083</name>
</gene>
<keyword evidence="1" id="KW-0472">Membrane</keyword>
<name>A0A0S3KFF7_9ENTE</name>
<organism evidence="3 5">
    <name type="scientific">Enterococcus silesiacus</name>
    <dbReference type="NCBI Taxonomy" id="332949"/>
    <lineage>
        <taxon>Bacteria</taxon>
        <taxon>Bacillati</taxon>
        <taxon>Bacillota</taxon>
        <taxon>Bacilli</taxon>
        <taxon>Lactobacillales</taxon>
        <taxon>Enterococcaceae</taxon>
        <taxon>Enterococcus</taxon>
    </lineage>
</organism>
<dbReference type="OrthoDB" id="2192164at2"/>
<sequence>MTVLEITIRVLLILTLLSVLLFILFLFFFIKTAKEVKFVEKKRSKNTKRKRQLARKRKQLRIEKKRMKRRTILFMVLATLFLGGSQFVSYYQSMTLSKEDEDVIVKSYFLLNDFDQQLENAKTESESKDKIDGNIRYLAGAITSYGANKASDLNTEEGQLALNRYYKAMLDIGTNAMRMTTGIYGNEEIASDYQADIKRARVYQKKVFELYKVDESALKKSKSNS</sequence>
<proteinExistence type="predicted"/>
<dbReference type="EMBL" id="CP013614">
    <property type="protein sequence ID" value="ALS03007.1"/>
    <property type="molecule type" value="Genomic_DNA"/>
</dbReference>
<evidence type="ECO:0000313" key="2">
    <source>
        <dbReference type="EMBL" id="ALS03007.1"/>
    </source>
</evidence>
<evidence type="ECO:0000313" key="3">
    <source>
        <dbReference type="EMBL" id="OJG92949.1"/>
    </source>
</evidence>
<dbReference type="AlphaFoldDB" id="A0A0S3KFF7"/>
<feature type="transmembrane region" description="Helical" evidence="1">
    <location>
        <begin position="71"/>
        <end position="91"/>
    </location>
</feature>
<dbReference type="EMBL" id="JXLC01000003">
    <property type="protein sequence ID" value="OJG92949.1"/>
    <property type="molecule type" value="Genomic_DNA"/>
</dbReference>